<sequence length="349" mass="41432">MQTAIKYFTIERFKAMNSKKISVIILTFNGLNFLKSCLPTIRKQTYKNFEIIIVDNHSTDDTLEFVSKNFPGARIVRNKANYGFPKGNNIGAKKAKGDYLFFLNNDTELFPDTLEQLIKAYRPKSLLSPYQIPARNKKLQGRAGAGMDIFGFPFVDQDDLDKTKFFYADGAGLFIERADFFAIGMFDEELFFFQEDIDLSWRARIFGYNVIPCPKIKFYHYYGGTAKLNLDSRRRLRTSYFRRYYNDRNAIRNIIKNYSFPIVIPILSMLIFFYFLEMALFLFLRDLRAVKCYLNAFRWNLVHIKDTLRARRTVQKGRIVSDWNLMRDMYWQYSKLILFLKFELPWFQD</sequence>
<reference evidence="6 7" key="1">
    <citation type="journal article" date="2016" name="Nat. Commun.">
        <title>Thousands of microbial genomes shed light on interconnected biogeochemical processes in an aquifer system.</title>
        <authorList>
            <person name="Anantharaman K."/>
            <person name="Brown C.T."/>
            <person name="Hug L.A."/>
            <person name="Sharon I."/>
            <person name="Castelle C.J."/>
            <person name="Probst A.J."/>
            <person name="Thomas B.C."/>
            <person name="Singh A."/>
            <person name="Wilkins M.J."/>
            <person name="Karaoz U."/>
            <person name="Brodie E.L."/>
            <person name="Williams K.H."/>
            <person name="Hubbard S.S."/>
            <person name="Banfield J.F."/>
        </authorList>
    </citation>
    <scope>NUCLEOTIDE SEQUENCE [LARGE SCALE GENOMIC DNA]</scope>
</reference>
<dbReference type="SUPFAM" id="SSF53448">
    <property type="entry name" value="Nucleotide-diphospho-sugar transferases"/>
    <property type="match status" value="1"/>
</dbReference>
<evidence type="ECO:0000256" key="3">
    <source>
        <dbReference type="ARBA" id="ARBA00022679"/>
    </source>
</evidence>
<keyword evidence="2" id="KW-0328">Glycosyltransferase</keyword>
<protein>
    <recommendedName>
        <fullName evidence="5">Glycosyltransferase 2-like domain-containing protein</fullName>
    </recommendedName>
</protein>
<dbReference type="CDD" id="cd04186">
    <property type="entry name" value="GT_2_like_c"/>
    <property type="match status" value="1"/>
</dbReference>
<dbReference type="AlphaFoldDB" id="A0A1F7H6T9"/>
<dbReference type="Gene3D" id="3.90.550.10">
    <property type="entry name" value="Spore Coat Polysaccharide Biosynthesis Protein SpsA, Chain A"/>
    <property type="match status" value="1"/>
</dbReference>
<accession>A0A1F7H6T9</accession>
<dbReference type="STRING" id="1802040.A3C28_03770"/>
<evidence type="ECO:0000259" key="5">
    <source>
        <dbReference type="Pfam" id="PF00535"/>
    </source>
</evidence>
<comment type="caution">
    <text evidence="6">The sequence shown here is derived from an EMBL/GenBank/DDBJ whole genome shotgun (WGS) entry which is preliminary data.</text>
</comment>
<dbReference type="InterPro" id="IPR001173">
    <property type="entry name" value="Glyco_trans_2-like"/>
</dbReference>
<dbReference type="Pfam" id="PF00535">
    <property type="entry name" value="Glycos_transf_2"/>
    <property type="match status" value="1"/>
</dbReference>
<keyword evidence="4" id="KW-0812">Transmembrane</keyword>
<evidence type="ECO:0000313" key="7">
    <source>
        <dbReference type="Proteomes" id="UP000178597"/>
    </source>
</evidence>
<dbReference type="GO" id="GO:0016757">
    <property type="term" value="F:glycosyltransferase activity"/>
    <property type="evidence" value="ECO:0007669"/>
    <property type="project" value="UniProtKB-KW"/>
</dbReference>
<dbReference type="EMBL" id="MFZP01000041">
    <property type="protein sequence ID" value="OGK26596.1"/>
    <property type="molecule type" value="Genomic_DNA"/>
</dbReference>
<evidence type="ECO:0000313" key="6">
    <source>
        <dbReference type="EMBL" id="OGK26596.1"/>
    </source>
</evidence>
<dbReference type="Proteomes" id="UP000178597">
    <property type="component" value="Unassembled WGS sequence"/>
</dbReference>
<dbReference type="InterPro" id="IPR029044">
    <property type="entry name" value="Nucleotide-diphossugar_trans"/>
</dbReference>
<evidence type="ECO:0000256" key="4">
    <source>
        <dbReference type="SAM" id="Phobius"/>
    </source>
</evidence>
<gene>
    <name evidence="6" type="ORF">A3C28_03770</name>
</gene>
<organism evidence="6 7">
    <name type="scientific">Candidatus Roizmanbacteria bacterium RIFCSPHIGHO2_02_FULL_39_9</name>
    <dbReference type="NCBI Taxonomy" id="1802040"/>
    <lineage>
        <taxon>Bacteria</taxon>
        <taxon>Candidatus Roizmaniibacteriota</taxon>
    </lineage>
</organism>
<feature type="transmembrane region" description="Helical" evidence="4">
    <location>
        <begin position="258"/>
        <end position="284"/>
    </location>
</feature>
<keyword evidence="3" id="KW-0808">Transferase</keyword>
<feature type="domain" description="Glycosyltransferase 2-like" evidence="5">
    <location>
        <begin position="22"/>
        <end position="123"/>
    </location>
</feature>
<evidence type="ECO:0000256" key="1">
    <source>
        <dbReference type="ARBA" id="ARBA00006739"/>
    </source>
</evidence>
<dbReference type="PANTHER" id="PTHR43179:SF12">
    <property type="entry name" value="GALACTOFURANOSYLTRANSFERASE GLFT2"/>
    <property type="match status" value="1"/>
</dbReference>
<keyword evidence="4" id="KW-0472">Membrane</keyword>
<dbReference type="PANTHER" id="PTHR43179">
    <property type="entry name" value="RHAMNOSYLTRANSFERASE WBBL"/>
    <property type="match status" value="1"/>
</dbReference>
<proteinExistence type="inferred from homology"/>
<keyword evidence="4" id="KW-1133">Transmembrane helix</keyword>
<comment type="similarity">
    <text evidence="1">Belongs to the glycosyltransferase 2 family.</text>
</comment>
<name>A0A1F7H6T9_9BACT</name>
<evidence type="ECO:0000256" key="2">
    <source>
        <dbReference type="ARBA" id="ARBA00022676"/>
    </source>
</evidence>